<evidence type="ECO:0008006" key="5">
    <source>
        <dbReference type="Google" id="ProtNLM"/>
    </source>
</evidence>
<dbReference type="PROSITE" id="PS51257">
    <property type="entry name" value="PROKAR_LIPOPROTEIN"/>
    <property type="match status" value="1"/>
</dbReference>
<name>A0AA43ZC10_9HYPH</name>
<feature type="compositionally biased region" description="Basic and acidic residues" evidence="1">
    <location>
        <begin position="53"/>
        <end position="111"/>
    </location>
</feature>
<dbReference type="RefSeq" id="WP_167126002.1">
    <property type="nucleotide sequence ID" value="NZ_JAANCM010000001.1"/>
</dbReference>
<dbReference type="Proteomes" id="UP001155840">
    <property type="component" value="Unassembled WGS sequence"/>
</dbReference>
<dbReference type="AlphaFoldDB" id="A0AA43ZC10"/>
<gene>
    <name evidence="3" type="ORF">G8E10_00685</name>
</gene>
<sequence>MRAVLSVLLLSSTALLAGCVDDGARYDSGPRYSASGVYIRESRPDIYRVPVYTERDRRPRYDRDNRYDRDERARDDRRDRYSDDRRVRREQADRDAGDNGYRRDRDDDRRNPARPGYVCEYPCIR</sequence>
<feature type="region of interest" description="Disordered" evidence="1">
    <location>
        <begin position="50"/>
        <end position="115"/>
    </location>
</feature>
<proteinExistence type="predicted"/>
<keyword evidence="2" id="KW-0732">Signal</keyword>
<evidence type="ECO:0000313" key="3">
    <source>
        <dbReference type="EMBL" id="NHT74265.1"/>
    </source>
</evidence>
<organism evidence="3 4">
    <name type="scientific">Ferranicluibacter rubi</name>
    <dbReference type="NCBI Taxonomy" id="2715133"/>
    <lineage>
        <taxon>Bacteria</taxon>
        <taxon>Pseudomonadati</taxon>
        <taxon>Pseudomonadota</taxon>
        <taxon>Alphaproteobacteria</taxon>
        <taxon>Hyphomicrobiales</taxon>
        <taxon>Rhizobiaceae</taxon>
        <taxon>Ferranicluibacter</taxon>
    </lineage>
</organism>
<feature type="signal peptide" evidence="2">
    <location>
        <begin position="1"/>
        <end position="17"/>
    </location>
</feature>
<keyword evidence="4" id="KW-1185">Reference proteome</keyword>
<comment type="caution">
    <text evidence="3">The sequence shown here is derived from an EMBL/GenBank/DDBJ whole genome shotgun (WGS) entry which is preliminary data.</text>
</comment>
<reference evidence="3" key="1">
    <citation type="submission" date="2020-03" db="EMBL/GenBank/DDBJ databases">
        <title>Ferranicluibacter endophyticum gen. nov., sp. nov., a new genus isolated from Rubus ulmifolius Schott. stem.</title>
        <authorList>
            <person name="Roca-Couso R."/>
            <person name="Flores-Felix J.D."/>
            <person name="Igual J.M."/>
            <person name="Rivas R."/>
        </authorList>
    </citation>
    <scope>NUCLEOTIDE SEQUENCE</scope>
    <source>
        <strain evidence="3">CRRU44</strain>
    </source>
</reference>
<protein>
    <recommendedName>
        <fullName evidence="5">Lipoprotein</fullName>
    </recommendedName>
</protein>
<feature type="chain" id="PRO_5041239673" description="Lipoprotein" evidence="2">
    <location>
        <begin position="18"/>
        <end position="125"/>
    </location>
</feature>
<evidence type="ECO:0000313" key="4">
    <source>
        <dbReference type="Proteomes" id="UP001155840"/>
    </source>
</evidence>
<accession>A0AA43ZC10</accession>
<evidence type="ECO:0000256" key="2">
    <source>
        <dbReference type="SAM" id="SignalP"/>
    </source>
</evidence>
<evidence type="ECO:0000256" key="1">
    <source>
        <dbReference type="SAM" id="MobiDB-lite"/>
    </source>
</evidence>
<dbReference type="EMBL" id="JAANCM010000001">
    <property type="protein sequence ID" value="NHT74265.1"/>
    <property type="molecule type" value="Genomic_DNA"/>
</dbReference>